<protein>
    <recommendedName>
        <fullName evidence="8">MFS general substrate transporter</fullName>
    </recommendedName>
</protein>
<feature type="transmembrane region" description="Helical" evidence="5">
    <location>
        <begin position="49"/>
        <end position="70"/>
    </location>
</feature>
<dbReference type="EMBL" id="KZ825812">
    <property type="protein sequence ID" value="PYH98407.1"/>
    <property type="molecule type" value="Genomic_DNA"/>
</dbReference>
<dbReference type="PANTHER" id="PTHR23502:SF156">
    <property type="entry name" value="TRANSPORTER, PUTATIVE (AFU_ORTHOLOGUE AFUA_5G00420)-RELATED"/>
    <property type="match status" value="1"/>
</dbReference>
<keyword evidence="2 5" id="KW-0812">Transmembrane</keyword>
<feature type="transmembrane region" description="Helical" evidence="5">
    <location>
        <begin position="146"/>
        <end position="171"/>
    </location>
</feature>
<dbReference type="SUPFAM" id="SSF103473">
    <property type="entry name" value="MFS general substrate transporter"/>
    <property type="match status" value="1"/>
</dbReference>
<sequence length="220" mass="24332">PTVLLATEPIMALVTLYMSFLYGLLFLFFEGFPISFEESRGWRPQIASLSFIGLLVGVIIGFLGMLTWTLTLFRSQLNSTPGKIIPERRLPPMIVGAIGLPAGLFWFAWTSSPHITWVPEVISTALVSASMFVIFISGLKYIVDVYLLFANSAISANTFVRSLFGAGFPLFANQMYSRLGFSWATSLLAFLAVGLAPVPVVFLLFGQRIRLWSRASMNKS</sequence>
<evidence type="ECO:0000256" key="5">
    <source>
        <dbReference type="SAM" id="Phobius"/>
    </source>
</evidence>
<keyword evidence="4 5" id="KW-0472">Membrane</keyword>
<proteinExistence type="predicted"/>
<feature type="transmembrane region" description="Helical" evidence="5">
    <location>
        <begin position="121"/>
        <end position="139"/>
    </location>
</feature>
<evidence type="ECO:0008006" key="8">
    <source>
        <dbReference type="Google" id="ProtNLM"/>
    </source>
</evidence>
<reference evidence="6 7" key="1">
    <citation type="submission" date="2018-02" db="EMBL/GenBank/DDBJ databases">
        <title>The genomes of Aspergillus section Nigri reveals drivers in fungal speciation.</title>
        <authorList>
            <consortium name="DOE Joint Genome Institute"/>
            <person name="Vesth T.C."/>
            <person name="Nybo J."/>
            <person name="Theobald S."/>
            <person name="Brandl J."/>
            <person name="Frisvad J.C."/>
            <person name="Nielsen K.F."/>
            <person name="Lyhne E.K."/>
            <person name="Kogle M.E."/>
            <person name="Kuo A."/>
            <person name="Riley R."/>
            <person name="Clum A."/>
            <person name="Nolan M."/>
            <person name="Lipzen A."/>
            <person name="Salamov A."/>
            <person name="Henrissat B."/>
            <person name="Wiebenga A."/>
            <person name="De vries R.P."/>
            <person name="Grigoriev I.V."/>
            <person name="Mortensen U.H."/>
            <person name="Andersen M.R."/>
            <person name="Baker S.E."/>
        </authorList>
    </citation>
    <scope>NUCLEOTIDE SEQUENCE [LARGE SCALE GENOMIC DNA]</scope>
    <source>
        <strain evidence="6 7">CBS 707.79</strain>
    </source>
</reference>
<gene>
    <name evidence="6" type="ORF">BO71DRAFT_316418</name>
</gene>
<feature type="transmembrane region" description="Helical" evidence="5">
    <location>
        <begin position="90"/>
        <end position="109"/>
    </location>
</feature>
<evidence type="ECO:0000256" key="4">
    <source>
        <dbReference type="ARBA" id="ARBA00023136"/>
    </source>
</evidence>
<evidence type="ECO:0000256" key="2">
    <source>
        <dbReference type="ARBA" id="ARBA00022692"/>
    </source>
</evidence>
<dbReference type="GO" id="GO:0005886">
    <property type="term" value="C:plasma membrane"/>
    <property type="evidence" value="ECO:0007669"/>
    <property type="project" value="TreeGrafter"/>
</dbReference>
<dbReference type="VEuPathDB" id="FungiDB:BO71DRAFT_316418"/>
<evidence type="ECO:0000313" key="7">
    <source>
        <dbReference type="Proteomes" id="UP000247810"/>
    </source>
</evidence>
<comment type="subcellular location">
    <subcellularLocation>
        <location evidence="1">Membrane</location>
        <topology evidence="1">Multi-pass membrane protein</topology>
    </subcellularLocation>
</comment>
<feature type="non-terminal residue" evidence="6">
    <location>
        <position position="1"/>
    </location>
</feature>
<dbReference type="Proteomes" id="UP000247810">
    <property type="component" value="Unassembled WGS sequence"/>
</dbReference>
<keyword evidence="3 5" id="KW-1133">Transmembrane helix</keyword>
<evidence type="ECO:0000256" key="3">
    <source>
        <dbReference type="ARBA" id="ARBA00022989"/>
    </source>
</evidence>
<organism evidence="6 7">
    <name type="scientific">Aspergillus ellipticus CBS 707.79</name>
    <dbReference type="NCBI Taxonomy" id="1448320"/>
    <lineage>
        <taxon>Eukaryota</taxon>
        <taxon>Fungi</taxon>
        <taxon>Dikarya</taxon>
        <taxon>Ascomycota</taxon>
        <taxon>Pezizomycotina</taxon>
        <taxon>Eurotiomycetes</taxon>
        <taxon>Eurotiomycetidae</taxon>
        <taxon>Eurotiales</taxon>
        <taxon>Aspergillaceae</taxon>
        <taxon>Aspergillus</taxon>
        <taxon>Aspergillus subgen. Circumdati</taxon>
    </lineage>
</organism>
<dbReference type="Gene3D" id="1.20.1250.20">
    <property type="entry name" value="MFS general substrate transporter like domains"/>
    <property type="match status" value="1"/>
</dbReference>
<feature type="transmembrane region" description="Helical" evidence="5">
    <location>
        <begin position="183"/>
        <end position="205"/>
    </location>
</feature>
<feature type="transmembrane region" description="Helical" evidence="5">
    <location>
        <begin position="12"/>
        <end position="29"/>
    </location>
</feature>
<dbReference type="PANTHER" id="PTHR23502">
    <property type="entry name" value="MAJOR FACILITATOR SUPERFAMILY"/>
    <property type="match status" value="1"/>
</dbReference>
<name>A0A319DW36_9EURO</name>
<keyword evidence="7" id="KW-1185">Reference proteome</keyword>
<evidence type="ECO:0000313" key="6">
    <source>
        <dbReference type="EMBL" id="PYH98407.1"/>
    </source>
</evidence>
<accession>A0A319DW36</accession>
<dbReference type="AlphaFoldDB" id="A0A319DW36"/>
<dbReference type="InterPro" id="IPR036259">
    <property type="entry name" value="MFS_trans_sf"/>
</dbReference>
<dbReference type="GO" id="GO:0022857">
    <property type="term" value="F:transmembrane transporter activity"/>
    <property type="evidence" value="ECO:0007669"/>
    <property type="project" value="TreeGrafter"/>
</dbReference>
<dbReference type="OrthoDB" id="4362870at2759"/>
<dbReference type="STRING" id="1448320.A0A319DW36"/>
<evidence type="ECO:0000256" key="1">
    <source>
        <dbReference type="ARBA" id="ARBA00004141"/>
    </source>
</evidence>